<protein>
    <submittedName>
        <fullName evidence="2">Short-chain fatty acid transporter</fullName>
    </submittedName>
</protein>
<dbReference type="Pfam" id="PF02667">
    <property type="entry name" value="SCFA_trans"/>
    <property type="match status" value="1"/>
</dbReference>
<dbReference type="OrthoDB" id="9342495at2"/>
<gene>
    <name evidence="2" type="ORF">D5F11_019015</name>
</gene>
<keyword evidence="1" id="KW-1133">Transmembrane helix</keyword>
<reference evidence="2 3" key="1">
    <citation type="submission" date="2018-12" db="EMBL/GenBank/DDBJ databases">
        <authorList>
            <person name="Sun L."/>
            <person name="Chen Z."/>
        </authorList>
    </citation>
    <scope>NUCLEOTIDE SEQUENCE [LARGE SCALE GENOMIC DNA]</scope>
    <source>
        <strain evidence="2 3">LMG 29736</strain>
    </source>
</reference>
<dbReference type="GO" id="GO:0005886">
    <property type="term" value="C:plasma membrane"/>
    <property type="evidence" value="ECO:0007669"/>
    <property type="project" value="TreeGrafter"/>
</dbReference>
<keyword evidence="1" id="KW-0472">Membrane</keyword>
<feature type="transmembrane region" description="Helical" evidence="1">
    <location>
        <begin position="270"/>
        <end position="288"/>
    </location>
</feature>
<dbReference type="PANTHER" id="PTHR41983:SF2">
    <property type="entry name" value="SHORT-CHAIN FATTY ACID TRANSPORTER-RELATED"/>
    <property type="match status" value="1"/>
</dbReference>
<comment type="caution">
    <text evidence="2">The sequence shown here is derived from an EMBL/GenBank/DDBJ whole genome shotgun (WGS) entry which is preliminary data.</text>
</comment>
<dbReference type="AlphaFoldDB" id="A0A429X498"/>
<evidence type="ECO:0000313" key="3">
    <source>
        <dbReference type="Proteomes" id="UP000287296"/>
    </source>
</evidence>
<feature type="transmembrane region" description="Helical" evidence="1">
    <location>
        <begin position="309"/>
        <end position="329"/>
    </location>
</feature>
<keyword evidence="1" id="KW-0812">Transmembrane</keyword>
<organism evidence="2 3">
    <name type="scientific">Siminovitchia terrae</name>
    <name type="common">Bacillus terrae</name>
    <dbReference type="NCBI Taxonomy" id="1914933"/>
    <lineage>
        <taxon>Bacteria</taxon>
        <taxon>Bacillati</taxon>
        <taxon>Bacillota</taxon>
        <taxon>Bacilli</taxon>
        <taxon>Bacillales</taxon>
        <taxon>Bacillaceae</taxon>
        <taxon>Siminovitchia</taxon>
    </lineage>
</organism>
<dbReference type="EMBL" id="QYTW02000023">
    <property type="protein sequence ID" value="RST58192.1"/>
    <property type="molecule type" value="Genomic_DNA"/>
</dbReference>
<evidence type="ECO:0000313" key="2">
    <source>
        <dbReference type="EMBL" id="RST58192.1"/>
    </source>
</evidence>
<dbReference type="Proteomes" id="UP000287296">
    <property type="component" value="Unassembled WGS sequence"/>
</dbReference>
<accession>A0A429X498</accession>
<proteinExistence type="predicted"/>
<feature type="transmembrane region" description="Helical" evidence="1">
    <location>
        <begin position="182"/>
        <end position="204"/>
    </location>
</feature>
<feature type="transmembrane region" description="Helical" evidence="1">
    <location>
        <begin position="20"/>
        <end position="38"/>
    </location>
</feature>
<feature type="transmembrane region" description="Helical" evidence="1">
    <location>
        <begin position="245"/>
        <end position="264"/>
    </location>
</feature>
<dbReference type="PANTHER" id="PTHR41983">
    <property type="entry name" value="SHORT-CHAIN FATTY ACID TRANSPORTER-RELATED"/>
    <property type="match status" value="1"/>
</dbReference>
<feature type="transmembrane region" description="Helical" evidence="1">
    <location>
        <begin position="97"/>
        <end position="124"/>
    </location>
</feature>
<evidence type="ECO:0000256" key="1">
    <source>
        <dbReference type="SAM" id="Phobius"/>
    </source>
</evidence>
<feature type="transmembrane region" description="Helical" evidence="1">
    <location>
        <begin position="136"/>
        <end position="162"/>
    </location>
</feature>
<sequence>MLAGIADRFSRVVQRYLPDAFVIAVLMTILVFAIALAMNPTEPGTIFSAWGDGFWAYLAFTMQMVLLLMTGMTLAAVPFVSRGLSSLAKLANKPWKAYLLTFLVSAAAYYINWGLAVVVGAIIAREIGKRNKNAHFPLLVACAYSATVLFPGGISSSIGLTIATEGHFLEEVMGVIPTSETLFHSSTIIIFISLVVIMSIFIVLMSPKKNIISYHSADLDQRTENETAVAKDSLTPALKLEYTPVLGMLIGAIGIVYTAISFWGGRDLDLDIINLFFLSLGLLLHRSLGQYAEAFMEASKSISPVVLQFPFYAGIIAVLSGSGLGQLIIDGMISVATPETFNVFTYWVAGFVNIFAPSGGGQWALQGPLQIPAAMELGVDPSKTAMAVAWGDGWTNLIQPFWALPILSVVGLHIRDIMGYCILLSAIVGIVTSILIFFLY</sequence>
<dbReference type="InterPro" id="IPR006160">
    <property type="entry name" value="SCFA_transpt_AtoE"/>
</dbReference>
<feature type="transmembrane region" description="Helical" evidence="1">
    <location>
        <begin position="54"/>
        <end position="77"/>
    </location>
</feature>
<name>A0A429X498_SIMTE</name>
<feature type="transmembrane region" description="Helical" evidence="1">
    <location>
        <begin position="417"/>
        <end position="439"/>
    </location>
</feature>
<dbReference type="RefSeq" id="WP_120115607.1">
    <property type="nucleotide sequence ID" value="NZ_QYTW02000023.1"/>
</dbReference>